<dbReference type="PROSITE" id="PS50110">
    <property type="entry name" value="RESPONSE_REGULATORY"/>
    <property type="match status" value="1"/>
</dbReference>
<keyword evidence="2" id="KW-0963">Cytoplasm</keyword>
<name>A0ABN8H0X2_9BACL</name>
<dbReference type="PROSITE" id="PS01124">
    <property type="entry name" value="HTH_ARAC_FAMILY_2"/>
    <property type="match status" value="1"/>
</dbReference>
<evidence type="ECO:0000256" key="5">
    <source>
        <dbReference type="ARBA" id="ARBA00023015"/>
    </source>
</evidence>
<evidence type="ECO:0000256" key="1">
    <source>
        <dbReference type="ARBA" id="ARBA00004496"/>
    </source>
</evidence>
<feature type="domain" description="Response regulatory" evidence="10">
    <location>
        <begin position="3"/>
        <end position="119"/>
    </location>
</feature>
<accession>A0ABN8H0X2</accession>
<dbReference type="Gene3D" id="3.40.50.2300">
    <property type="match status" value="1"/>
</dbReference>
<feature type="modified residue" description="4-aspartylphosphate" evidence="8">
    <location>
        <position position="54"/>
    </location>
</feature>
<evidence type="ECO:0000313" key="11">
    <source>
        <dbReference type="EMBL" id="CAH1223201.1"/>
    </source>
</evidence>
<feature type="domain" description="HTH araC/xylS-type" evidence="9">
    <location>
        <begin position="173"/>
        <end position="271"/>
    </location>
</feature>
<dbReference type="Pfam" id="PF12833">
    <property type="entry name" value="HTH_18"/>
    <property type="match status" value="1"/>
</dbReference>
<keyword evidence="12" id="KW-1185">Reference proteome</keyword>
<dbReference type="SUPFAM" id="SSF46689">
    <property type="entry name" value="Homeodomain-like"/>
    <property type="match status" value="2"/>
</dbReference>
<dbReference type="InterPro" id="IPR051552">
    <property type="entry name" value="HptR"/>
</dbReference>
<dbReference type="InterPro" id="IPR001789">
    <property type="entry name" value="Sig_transdc_resp-reg_receiver"/>
</dbReference>
<dbReference type="SMART" id="SM00448">
    <property type="entry name" value="REC"/>
    <property type="match status" value="1"/>
</dbReference>
<evidence type="ECO:0000256" key="2">
    <source>
        <dbReference type="ARBA" id="ARBA00022490"/>
    </source>
</evidence>
<evidence type="ECO:0000259" key="9">
    <source>
        <dbReference type="PROSITE" id="PS01124"/>
    </source>
</evidence>
<dbReference type="PANTHER" id="PTHR42713">
    <property type="entry name" value="HISTIDINE KINASE-RELATED"/>
    <property type="match status" value="1"/>
</dbReference>
<evidence type="ECO:0000256" key="4">
    <source>
        <dbReference type="ARBA" id="ARBA00023012"/>
    </source>
</evidence>
<keyword evidence="4" id="KW-0902">Two-component regulatory system</keyword>
<sequence length="275" mass="31964">MFRILIADDDKIEREGIKFLMAKYDFPFDMLEAKHGRAALELLQVNDVDVLLTDIKMPFMDGLQLAREARALKPQLKILILSGHGEFDYAKTAISLQVSNYLLKPIEPEEFRAVIAFVVQQLQEEESAKRQQEDWQKVYEAGLVYQQEQRLRNLIQDSAADDPEADSRKRAIEDVLRIIEKEYEKDLSLDYLSKSVHLSASYLSHTFKKATGVSVVKYITQYRMEKAKHLLDQSNYKINDVYKMVGFSDMSYFGLTFKQSFGITPKQYREKVRLP</sequence>
<dbReference type="InterPro" id="IPR009057">
    <property type="entry name" value="Homeodomain-like_sf"/>
</dbReference>
<evidence type="ECO:0000256" key="8">
    <source>
        <dbReference type="PROSITE-ProRule" id="PRU00169"/>
    </source>
</evidence>
<keyword evidence="7" id="KW-0804">Transcription</keyword>
<comment type="caution">
    <text evidence="11">The sequence shown here is derived from an EMBL/GenBank/DDBJ whole genome shotgun (WGS) entry which is preliminary data.</text>
</comment>
<dbReference type="RefSeq" id="WP_236291584.1">
    <property type="nucleotide sequence ID" value="NZ_CAKMMW010000022.1"/>
</dbReference>
<keyword evidence="3 8" id="KW-0597">Phosphoprotein</keyword>
<dbReference type="InterPro" id="IPR018060">
    <property type="entry name" value="HTH_AraC"/>
</dbReference>
<dbReference type="CDD" id="cd17536">
    <property type="entry name" value="REC_YesN-like"/>
    <property type="match status" value="1"/>
</dbReference>
<gene>
    <name evidence="11" type="ORF">PAECIP111891_05473</name>
</gene>
<evidence type="ECO:0000313" key="12">
    <source>
        <dbReference type="Proteomes" id="UP000838821"/>
    </source>
</evidence>
<dbReference type="Pfam" id="PF00072">
    <property type="entry name" value="Response_reg"/>
    <property type="match status" value="1"/>
</dbReference>
<keyword evidence="5" id="KW-0805">Transcription regulation</keyword>
<evidence type="ECO:0000256" key="7">
    <source>
        <dbReference type="ARBA" id="ARBA00023163"/>
    </source>
</evidence>
<reference evidence="11" key="1">
    <citation type="submission" date="2022-01" db="EMBL/GenBank/DDBJ databases">
        <authorList>
            <person name="Criscuolo A."/>
        </authorList>
    </citation>
    <scope>NUCLEOTIDE SEQUENCE</scope>
    <source>
        <strain evidence="11">CIP111891</strain>
    </source>
</reference>
<dbReference type="Gene3D" id="1.10.10.60">
    <property type="entry name" value="Homeodomain-like"/>
    <property type="match status" value="2"/>
</dbReference>
<dbReference type="SMART" id="SM00342">
    <property type="entry name" value="HTH_ARAC"/>
    <property type="match status" value="1"/>
</dbReference>
<evidence type="ECO:0000256" key="3">
    <source>
        <dbReference type="ARBA" id="ARBA00022553"/>
    </source>
</evidence>
<dbReference type="Proteomes" id="UP000838821">
    <property type="component" value="Unassembled WGS sequence"/>
</dbReference>
<proteinExistence type="predicted"/>
<evidence type="ECO:0000259" key="10">
    <source>
        <dbReference type="PROSITE" id="PS50110"/>
    </source>
</evidence>
<dbReference type="InterPro" id="IPR020449">
    <property type="entry name" value="Tscrpt_reg_AraC-type_HTH"/>
</dbReference>
<evidence type="ECO:0000256" key="6">
    <source>
        <dbReference type="ARBA" id="ARBA00023125"/>
    </source>
</evidence>
<dbReference type="InterPro" id="IPR011006">
    <property type="entry name" value="CheY-like_superfamily"/>
</dbReference>
<protein>
    <submittedName>
        <fullName evidence="11">Response regulatory protein</fullName>
    </submittedName>
</protein>
<dbReference type="PRINTS" id="PR00032">
    <property type="entry name" value="HTHARAC"/>
</dbReference>
<keyword evidence="6" id="KW-0238">DNA-binding</keyword>
<comment type="subcellular location">
    <subcellularLocation>
        <location evidence="1">Cytoplasm</location>
    </subcellularLocation>
</comment>
<organism evidence="11 12">
    <name type="scientific">Paenibacillus allorhizoplanae</name>
    <dbReference type="NCBI Taxonomy" id="2905648"/>
    <lineage>
        <taxon>Bacteria</taxon>
        <taxon>Bacillati</taxon>
        <taxon>Bacillota</taxon>
        <taxon>Bacilli</taxon>
        <taxon>Bacillales</taxon>
        <taxon>Paenibacillaceae</taxon>
        <taxon>Paenibacillus</taxon>
    </lineage>
</organism>
<dbReference type="PANTHER" id="PTHR42713:SF3">
    <property type="entry name" value="TRANSCRIPTIONAL REGULATORY PROTEIN HPTR"/>
    <property type="match status" value="1"/>
</dbReference>
<dbReference type="EMBL" id="CAKMMW010000022">
    <property type="protein sequence ID" value="CAH1223201.1"/>
    <property type="molecule type" value="Genomic_DNA"/>
</dbReference>
<dbReference type="SUPFAM" id="SSF52172">
    <property type="entry name" value="CheY-like"/>
    <property type="match status" value="1"/>
</dbReference>